<keyword evidence="7" id="KW-0472">Membrane</keyword>
<evidence type="ECO:0000256" key="6">
    <source>
        <dbReference type="ARBA" id="ARBA00022989"/>
    </source>
</evidence>
<name>D9PMH9_9ZZZZ</name>
<dbReference type="AlphaFoldDB" id="D9PMH9"/>
<dbReference type="Pfam" id="PF00482">
    <property type="entry name" value="T2SSF"/>
    <property type="match status" value="1"/>
</dbReference>
<dbReference type="InterPro" id="IPR042094">
    <property type="entry name" value="T2SS_GspF_sf"/>
</dbReference>
<keyword evidence="6" id="KW-1133">Transmembrane helix</keyword>
<evidence type="ECO:0000256" key="4">
    <source>
        <dbReference type="ARBA" id="ARBA00022519"/>
    </source>
</evidence>
<comment type="similarity">
    <text evidence="2">Belongs to the GSP F family.</text>
</comment>
<sequence>MAQVVATQQFPFLYEGVDKKGQKVKGRILAASELAVKTDLRKQGIIAKKVRKQSQLLKGNKKIDAGDIALFARQLATMLQAGIPMVQAFDIVGNGHEKPAMQKLILSIKGDVESGTTLHEALAKHPLYFDDL</sequence>
<comment type="subcellular location">
    <subcellularLocation>
        <location evidence="1">Cell inner membrane</location>
        <topology evidence="1">Multi-pass membrane protein</topology>
    </subcellularLocation>
</comment>
<evidence type="ECO:0000256" key="3">
    <source>
        <dbReference type="ARBA" id="ARBA00022475"/>
    </source>
</evidence>
<protein>
    <submittedName>
        <fullName evidence="9">Type II secretion system protein</fullName>
    </submittedName>
</protein>
<dbReference type="PANTHER" id="PTHR30012:SF7">
    <property type="entry name" value="PROTEIN TRANSPORT PROTEIN HOFC HOMOLOG"/>
    <property type="match status" value="1"/>
</dbReference>
<dbReference type="PANTHER" id="PTHR30012">
    <property type="entry name" value="GENERAL SECRETION PATHWAY PROTEIN"/>
    <property type="match status" value="1"/>
</dbReference>
<gene>
    <name evidence="9" type="ORF">LDC_2757</name>
</gene>
<dbReference type="InterPro" id="IPR018076">
    <property type="entry name" value="T2SS_GspF_dom"/>
</dbReference>
<keyword evidence="5" id="KW-0812">Transmembrane</keyword>
<dbReference type="InterPro" id="IPR003004">
    <property type="entry name" value="GspF/PilC"/>
</dbReference>
<dbReference type="EMBL" id="ADZX01000837">
    <property type="protein sequence ID" value="EFK95238.1"/>
    <property type="molecule type" value="Genomic_DNA"/>
</dbReference>
<keyword evidence="4" id="KW-0997">Cell inner membrane</keyword>
<evidence type="ECO:0000256" key="1">
    <source>
        <dbReference type="ARBA" id="ARBA00004429"/>
    </source>
</evidence>
<dbReference type="Gene3D" id="1.20.81.30">
    <property type="entry name" value="Type II secretion system (T2SS), domain F"/>
    <property type="match status" value="1"/>
</dbReference>
<reference evidence="9" key="2">
    <citation type="journal article" date="2011" name="Microb. Ecol.">
        <title>Taxonomic and Functional Metagenomic Profiling of the Microbial Community in the Anoxic Sediment of a Sub-saline Shallow Lake (Laguna de Carrizo, Central Spain).</title>
        <authorList>
            <person name="Ferrer M."/>
            <person name="Guazzaroni M.E."/>
            <person name="Richter M."/>
            <person name="Garcia-Salamanca A."/>
            <person name="Yarza P."/>
            <person name="Suarez-Suarez A."/>
            <person name="Solano J."/>
            <person name="Alcaide M."/>
            <person name="van Dillewijn P."/>
            <person name="Molina-Henares M.A."/>
            <person name="Lopez-Cortes N."/>
            <person name="Al-Ramahi Y."/>
            <person name="Guerrero C."/>
            <person name="Acosta A."/>
            <person name="de Eugenio L.I."/>
            <person name="Martinez V."/>
            <person name="Marques S."/>
            <person name="Rojo F."/>
            <person name="Santero E."/>
            <person name="Genilloud O."/>
            <person name="Perez-Perez J."/>
            <person name="Rossello-Mora R."/>
            <person name="Ramos J.L."/>
        </authorList>
    </citation>
    <scope>NUCLEOTIDE SEQUENCE</scope>
</reference>
<evidence type="ECO:0000256" key="5">
    <source>
        <dbReference type="ARBA" id="ARBA00022692"/>
    </source>
</evidence>
<organism evidence="9">
    <name type="scientific">sediment metagenome</name>
    <dbReference type="NCBI Taxonomy" id="749907"/>
    <lineage>
        <taxon>unclassified sequences</taxon>
        <taxon>metagenomes</taxon>
        <taxon>ecological metagenomes</taxon>
    </lineage>
</organism>
<accession>D9PMH9</accession>
<proteinExistence type="inferred from homology"/>
<feature type="domain" description="Type II secretion system protein GspF" evidence="8">
    <location>
        <begin position="71"/>
        <end position="131"/>
    </location>
</feature>
<reference evidence="9" key="1">
    <citation type="submission" date="2010-07" db="EMBL/GenBank/DDBJ databases">
        <authorList>
            <consortium name="CONSOLIDER consortium CSD2007-00005"/>
            <person name="Guazzaroni M.-E."/>
            <person name="Richter M."/>
            <person name="Garcia-Salamanca A."/>
            <person name="Yarza P."/>
            <person name="Ferrer M."/>
        </authorList>
    </citation>
    <scope>NUCLEOTIDE SEQUENCE</scope>
</reference>
<evidence type="ECO:0000256" key="7">
    <source>
        <dbReference type="ARBA" id="ARBA00023136"/>
    </source>
</evidence>
<dbReference type="GO" id="GO:0015628">
    <property type="term" value="P:protein secretion by the type II secretion system"/>
    <property type="evidence" value="ECO:0007669"/>
    <property type="project" value="TreeGrafter"/>
</dbReference>
<evidence type="ECO:0000256" key="2">
    <source>
        <dbReference type="ARBA" id="ARBA00005745"/>
    </source>
</evidence>
<keyword evidence="3" id="KW-1003">Cell membrane</keyword>
<feature type="non-terminal residue" evidence="9">
    <location>
        <position position="132"/>
    </location>
</feature>
<evidence type="ECO:0000313" key="9">
    <source>
        <dbReference type="EMBL" id="EFK95238.1"/>
    </source>
</evidence>
<dbReference type="GO" id="GO:0005886">
    <property type="term" value="C:plasma membrane"/>
    <property type="evidence" value="ECO:0007669"/>
    <property type="project" value="UniProtKB-SubCell"/>
</dbReference>
<comment type="caution">
    <text evidence="9">The sequence shown here is derived from an EMBL/GenBank/DDBJ whole genome shotgun (WGS) entry which is preliminary data.</text>
</comment>
<evidence type="ECO:0000259" key="8">
    <source>
        <dbReference type="Pfam" id="PF00482"/>
    </source>
</evidence>